<feature type="signal peptide" evidence="1">
    <location>
        <begin position="1"/>
        <end position="25"/>
    </location>
</feature>
<dbReference type="Proteomes" id="UP001145087">
    <property type="component" value="Unassembled WGS sequence"/>
</dbReference>
<accession>A0A9X3F4Y7</accession>
<proteinExistence type="predicted"/>
<dbReference type="NCBIfam" id="TIGR04056">
    <property type="entry name" value="OMP_RagA_SusC"/>
    <property type="match status" value="1"/>
</dbReference>
<comment type="caution">
    <text evidence="2">The sequence shown here is derived from an EMBL/GenBank/DDBJ whole genome shotgun (WGS) entry which is preliminary data.</text>
</comment>
<dbReference type="InterPro" id="IPR008969">
    <property type="entry name" value="CarboxyPept-like_regulatory"/>
</dbReference>
<evidence type="ECO:0000256" key="1">
    <source>
        <dbReference type="SAM" id="SignalP"/>
    </source>
</evidence>
<evidence type="ECO:0000313" key="3">
    <source>
        <dbReference type="Proteomes" id="UP001145087"/>
    </source>
</evidence>
<keyword evidence="1" id="KW-0732">Signal</keyword>
<dbReference type="Gene3D" id="2.60.40.1120">
    <property type="entry name" value="Carboxypeptidase-like, regulatory domain"/>
    <property type="match status" value="1"/>
</dbReference>
<keyword evidence="3" id="KW-1185">Reference proteome</keyword>
<reference evidence="2" key="1">
    <citation type="submission" date="2022-11" db="EMBL/GenBank/DDBJ databases">
        <title>Marilongibacter aestuarii gen. nov., sp. nov., isolated from tidal flat sediment.</title>
        <authorList>
            <person name="Jiayan W."/>
        </authorList>
    </citation>
    <scope>NUCLEOTIDE SEQUENCE</scope>
    <source>
        <strain evidence="2">Z1-6</strain>
    </source>
</reference>
<dbReference type="EMBL" id="JAPOHD010000005">
    <property type="protein sequence ID" value="MCY1719036.1"/>
    <property type="molecule type" value="Genomic_DNA"/>
</dbReference>
<dbReference type="Gene3D" id="2.170.130.10">
    <property type="entry name" value="TonB-dependent receptor, plug domain"/>
    <property type="match status" value="1"/>
</dbReference>
<dbReference type="SUPFAM" id="SSF56935">
    <property type="entry name" value="Porins"/>
    <property type="match status" value="1"/>
</dbReference>
<dbReference type="InterPro" id="IPR023996">
    <property type="entry name" value="TonB-dep_OMP_SusC/RagA"/>
</dbReference>
<sequence>MKKKYYIILAFLCGIILFQHNEVFAQKEKLITIESVIVDENGNPIKNAEIFSGAAYTKTDANGKFTVFVEPGSKLIVEANGYENTTATLDEVRNKVNISLKTSPFLYGSDDMVDLAFRRVHKGNVVGAFSTVNGDKVNAYDNSIWASNVLNGRTLGMLGSSSIRGIGIGINVADETGSGLFSGNALFIVDGLPRDIESLRLSEIEDITVLKDVNASILYGSAAVNGVILITTKRGEAFKKQSNFSVNYGISAPRATPDFLNSADYMTYYNQARLNDGKTETFSEEEIENYRSGNKYRYPDVDYYSDEYLKPLKNYFDLEGQFSDGNDVAKYYANVGWHSSGGYLDFGEGANARDNVFNIRGNVDLKVNDWIKTSVDGVSIFGNDRSQRGNYWSSAASLRPHLYTPLLPFDLIDQENELLKARKNDVNGEYLIGGNSNHLTTPFGDGYAGGVFERISRKFSFNNRVDFDLNKLTQGLSFHTNISFDYYTAYNQTVYNDYSVYEPIWAEDEDIIVNLKQHGTDNRPGTQSVGNAMFRRRFGFYGLFSYDRIFNDVHQVSGSLLGYGSNFKQTNDFQGVKQSHLGLQINYIFNRKYMVDFSSNYASSVKLPEGNRGGFSPSLGLAWMMSSEDFMASADNVDYLKLRLSGGILNSDLPIGGFFYYDNRYGGSGSYQWFEGNRSRGGTSSSWSDNPNLGFAKRNEVTFGFDGLFFNKKLGIEANAFYELYSDLVTRPTTIYPSFYTPYIPYENFEEDAYKGVEVGLDLNQSFGELNLVIGINALYVTSERKVVDEVYDNDYQYRQGNPRDASFGLEAIGLFNDQTDIDNSPTQAFGAVQPGDIKYKDQNGDGIVDGNDEVYLRRWQAPFSGGVDIKLAYKDFTLYVLGEGRSGSETFMEGNYYWVDGNDKYSEIVRGSWTPETANTATYPRLSAESDNNNFRRSSYWLYNNDYFNIRKIQLTYNLPQMAANALFMKKMMVYVDASDIYQFAKNREKRDLRVGNEPYSRTFSLGIKANF</sequence>
<feature type="chain" id="PRO_5040766158" evidence="1">
    <location>
        <begin position="26"/>
        <end position="1013"/>
    </location>
</feature>
<dbReference type="RefSeq" id="WP_343331373.1">
    <property type="nucleotide sequence ID" value="NZ_JAPOHD010000005.1"/>
</dbReference>
<name>A0A9X3F4Y7_9BACT</name>
<dbReference type="SUPFAM" id="SSF49464">
    <property type="entry name" value="Carboxypeptidase regulatory domain-like"/>
    <property type="match status" value="1"/>
</dbReference>
<protein>
    <submittedName>
        <fullName evidence="2">SusC/RagA family TonB-linked outer membrane protein</fullName>
    </submittedName>
</protein>
<organism evidence="2 3">
    <name type="scientific">Draconibacterium aestuarii</name>
    <dbReference type="NCBI Taxonomy" id="2998507"/>
    <lineage>
        <taxon>Bacteria</taxon>
        <taxon>Pseudomonadati</taxon>
        <taxon>Bacteroidota</taxon>
        <taxon>Bacteroidia</taxon>
        <taxon>Marinilabiliales</taxon>
        <taxon>Prolixibacteraceae</taxon>
        <taxon>Draconibacterium</taxon>
    </lineage>
</organism>
<dbReference type="InterPro" id="IPR037066">
    <property type="entry name" value="Plug_dom_sf"/>
</dbReference>
<evidence type="ECO:0000313" key="2">
    <source>
        <dbReference type="EMBL" id="MCY1719036.1"/>
    </source>
</evidence>
<dbReference type="AlphaFoldDB" id="A0A9X3F4Y7"/>
<gene>
    <name evidence="2" type="ORF">OU798_01695</name>
</gene>